<dbReference type="EMBL" id="JXUW01000009">
    <property type="protein sequence ID" value="KJE76959.1"/>
    <property type="molecule type" value="Genomic_DNA"/>
</dbReference>
<keyword evidence="8" id="KW-1185">Reference proteome</keyword>
<dbReference type="STRING" id="1121877.FEAC_12840"/>
<evidence type="ECO:0000259" key="6">
    <source>
        <dbReference type="PROSITE" id="PS51012"/>
    </source>
</evidence>
<feature type="transmembrane region" description="Helical" evidence="5">
    <location>
        <begin position="34"/>
        <end position="56"/>
    </location>
</feature>
<keyword evidence="2 5" id="KW-0812">Transmembrane</keyword>
<dbReference type="eggNOG" id="COG0842">
    <property type="taxonomic scope" value="Bacteria"/>
</dbReference>
<evidence type="ECO:0000256" key="3">
    <source>
        <dbReference type="ARBA" id="ARBA00022989"/>
    </source>
</evidence>
<evidence type="ECO:0000313" key="7">
    <source>
        <dbReference type="EMBL" id="KJE76959.1"/>
    </source>
</evidence>
<evidence type="ECO:0000256" key="1">
    <source>
        <dbReference type="ARBA" id="ARBA00004141"/>
    </source>
</evidence>
<dbReference type="Proteomes" id="UP000032336">
    <property type="component" value="Unassembled WGS sequence"/>
</dbReference>
<dbReference type="GeneID" id="78372506"/>
<dbReference type="InterPro" id="IPR047817">
    <property type="entry name" value="ABC2_TM_bact-type"/>
</dbReference>
<dbReference type="PROSITE" id="PS51012">
    <property type="entry name" value="ABC_TM2"/>
    <property type="match status" value="1"/>
</dbReference>
<reference evidence="7 8" key="1">
    <citation type="submission" date="2015-01" db="EMBL/GenBank/DDBJ databases">
        <title>Draft genome of the acidophilic iron oxidizer Ferrimicrobium acidiphilum strain T23.</title>
        <authorList>
            <person name="Poehlein A."/>
            <person name="Eisen S."/>
            <person name="Schloemann M."/>
            <person name="Johnson B.D."/>
            <person name="Daniel R."/>
            <person name="Muehling M."/>
        </authorList>
    </citation>
    <scope>NUCLEOTIDE SEQUENCE [LARGE SCALE GENOMIC DNA]</scope>
    <source>
        <strain evidence="7 8">T23</strain>
    </source>
</reference>
<comment type="caution">
    <text evidence="7">The sequence shown here is derived from an EMBL/GenBank/DDBJ whole genome shotgun (WGS) entry which is preliminary data.</text>
</comment>
<keyword evidence="4 5" id="KW-0472">Membrane</keyword>
<dbReference type="OrthoDB" id="4772026at2"/>
<organism evidence="7 8">
    <name type="scientific">Ferrimicrobium acidiphilum DSM 19497</name>
    <dbReference type="NCBI Taxonomy" id="1121877"/>
    <lineage>
        <taxon>Bacteria</taxon>
        <taxon>Bacillati</taxon>
        <taxon>Actinomycetota</taxon>
        <taxon>Acidimicrobiia</taxon>
        <taxon>Acidimicrobiales</taxon>
        <taxon>Acidimicrobiaceae</taxon>
        <taxon>Ferrimicrobium</taxon>
    </lineage>
</organism>
<accession>A0A0D8FVH8</accession>
<keyword evidence="5" id="KW-0813">Transport</keyword>
<dbReference type="GO" id="GO:0005886">
    <property type="term" value="C:plasma membrane"/>
    <property type="evidence" value="ECO:0007669"/>
    <property type="project" value="UniProtKB-SubCell"/>
</dbReference>
<dbReference type="InterPro" id="IPR013525">
    <property type="entry name" value="ABC2_TM"/>
</dbReference>
<proteinExistence type="inferred from homology"/>
<keyword evidence="5" id="KW-1003">Cell membrane</keyword>
<feature type="transmembrane region" description="Helical" evidence="5">
    <location>
        <begin position="76"/>
        <end position="99"/>
    </location>
</feature>
<name>A0A0D8FVH8_9ACTN</name>
<dbReference type="PANTHER" id="PTHR43229">
    <property type="entry name" value="NODULATION PROTEIN J"/>
    <property type="match status" value="1"/>
</dbReference>
<protein>
    <recommendedName>
        <fullName evidence="5">Transport permease protein</fullName>
    </recommendedName>
</protein>
<evidence type="ECO:0000313" key="8">
    <source>
        <dbReference type="Proteomes" id="UP000032336"/>
    </source>
</evidence>
<comment type="subcellular location">
    <subcellularLocation>
        <location evidence="5">Cell membrane</location>
        <topology evidence="5">Multi-pass membrane protein</topology>
    </subcellularLocation>
    <subcellularLocation>
        <location evidence="1">Membrane</location>
        <topology evidence="1">Multi-pass membrane protein</topology>
    </subcellularLocation>
</comment>
<sequence length="275" mass="29577">MSPTVSKPTVVRSHYAKTIWSLVMRDLRVLISRWVMFLVRVISQPILIVFVLAYVFPKIGQGVGGNAAAEAQFSTLLVAGVVGISIITQGIQAVALPLVQEFSFTREIEDRVLAPVPIWGVATAKIISGALQALIAALVVFAVSIFIPATSVHLSVNWPLVLAIIPIAAVLSGALGLAIGTIVPPTQVAFIFAIILLPMTFLGAVYYPWTSLGAIPWLKWAVLINPLIYINEGLRAGLTTGIQHMNLFGVYAGLLGFLLFLLLIGIRGFKKRVIS</sequence>
<evidence type="ECO:0000256" key="2">
    <source>
        <dbReference type="ARBA" id="ARBA00022692"/>
    </source>
</evidence>
<keyword evidence="3 5" id="KW-1133">Transmembrane helix</keyword>
<evidence type="ECO:0000256" key="4">
    <source>
        <dbReference type="ARBA" id="ARBA00023136"/>
    </source>
</evidence>
<dbReference type="GO" id="GO:0140359">
    <property type="term" value="F:ABC-type transporter activity"/>
    <property type="evidence" value="ECO:0007669"/>
    <property type="project" value="InterPro"/>
</dbReference>
<comment type="similarity">
    <text evidence="5">Belongs to the ABC-2 integral membrane protein family.</text>
</comment>
<dbReference type="InterPro" id="IPR051784">
    <property type="entry name" value="Nod_factor_ABC_transporter"/>
</dbReference>
<feature type="transmembrane region" description="Helical" evidence="5">
    <location>
        <begin position="160"/>
        <end position="183"/>
    </location>
</feature>
<feature type="transmembrane region" description="Helical" evidence="5">
    <location>
        <begin position="248"/>
        <end position="269"/>
    </location>
</feature>
<feature type="domain" description="ABC transmembrane type-2" evidence="6">
    <location>
        <begin position="36"/>
        <end position="272"/>
    </location>
</feature>
<dbReference type="PANTHER" id="PTHR43229:SF2">
    <property type="entry name" value="NODULATION PROTEIN J"/>
    <property type="match status" value="1"/>
</dbReference>
<evidence type="ECO:0000256" key="5">
    <source>
        <dbReference type="RuleBase" id="RU361157"/>
    </source>
</evidence>
<dbReference type="RefSeq" id="WP_035390009.1">
    <property type="nucleotide sequence ID" value="NZ_JQKF01000018.1"/>
</dbReference>
<feature type="transmembrane region" description="Helical" evidence="5">
    <location>
        <begin position="190"/>
        <end position="209"/>
    </location>
</feature>
<dbReference type="AlphaFoldDB" id="A0A0D8FVH8"/>
<feature type="transmembrane region" description="Helical" evidence="5">
    <location>
        <begin position="133"/>
        <end position="154"/>
    </location>
</feature>
<dbReference type="Pfam" id="PF01061">
    <property type="entry name" value="ABC2_membrane"/>
    <property type="match status" value="1"/>
</dbReference>
<gene>
    <name evidence="7" type="primary">yadH</name>
    <name evidence="7" type="ORF">FEAC_12840</name>
</gene>